<reference evidence="8 9" key="1">
    <citation type="submission" date="2016-10" db="EMBL/GenBank/DDBJ databases">
        <authorList>
            <person name="de Groot N.N."/>
        </authorList>
    </citation>
    <scope>NUCLEOTIDE SEQUENCE [LARGE SCALE GENOMIC DNA]</scope>
    <source>
        <strain evidence="8 9">DSM 44945</strain>
    </source>
</reference>
<dbReference type="NCBIfam" id="NF002231">
    <property type="entry name" value="PRK01130.1"/>
    <property type="match status" value="1"/>
</dbReference>
<evidence type="ECO:0000256" key="7">
    <source>
        <dbReference type="HAMAP-Rule" id="MF_01235"/>
    </source>
</evidence>
<evidence type="ECO:0000256" key="2">
    <source>
        <dbReference type="ARBA" id="ARBA00002147"/>
    </source>
</evidence>
<dbReference type="GO" id="GO:0006053">
    <property type="term" value="P:N-acetylmannosamine catabolic process"/>
    <property type="evidence" value="ECO:0007669"/>
    <property type="project" value="TreeGrafter"/>
</dbReference>
<dbReference type="SUPFAM" id="SSF51366">
    <property type="entry name" value="Ribulose-phoshate binding barrel"/>
    <property type="match status" value="1"/>
</dbReference>
<evidence type="ECO:0000256" key="5">
    <source>
        <dbReference type="ARBA" id="ARBA00023235"/>
    </source>
</evidence>
<dbReference type="PANTHER" id="PTHR36204:SF1">
    <property type="entry name" value="N-ACETYLMANNOSAMINE-6-PHOSPHATE 2-EPIMERASE-RELATED"/>
    <property type="match status" value="1"/>
</dbReference>
<dbReference type="CDD" id="cd04729">
    <property type="entry name" value="NanE"/>
    <property type="match status" value="1"/>
</dbReference>
<dbReference type="EMBL" id="FOOK01000040">
    <property type="protein sequence ID" value="SFG50393.1"/>
    <property type="molecule type" value="Genomic_DNA"/>
</dbReference>
<evidence type="ECO:0000313" key="9">
    <source>
        <dbReference type="Proteomes" id="UP000198661"/>
    </source>
</evidence>
<comment type="similarity">
    <text evidence="4 7">Belongs to the NanE family.</text>
</comment>
<dbReference type="GO" id="GO:0005829">
    <property type="term" value="C:cytosol"/>
    <property type="evidence" value="ECO:0007669"/>
    <property type="project" value="TreeGrafter"/>
</dbReference>
<dbReference type="HAMAP" id="MF_01235">
    <property type="entry name" value="ManNAc6P_epimer"/>
    <property type="match status" value="1"/>
</dbReference>
<evidence type="ECO:0000313" key="8">
    <source>
        <dbReference type="EMBL" id="SFG50393.1"/>
    </source>
</evidence>
<comment type="catalytic activity">
    <reaction evidence="1 7">
        <text>an N-acyl-D-glucosamine 6-phosphate = an N-acyl-D-mannosamine 6-phosphate</text>
        <dbReference type="Rhea" id="RHEA:23932"/>
        <dbReference type="ChEBI" id="CHEBI:57599"/>
        <dbReference type="ChEBI" id="CHEBI:57666"/>
        <dbReference type="EC" id="5.1.3.9"/>
    </reaction>
</comment>
<dbReference type="EC" id="5.1.3.9" evidence="7"/>
<accession>A0A1I2SD99</accession>
<organism evidence="8 9">
    <name type="scientific">Planifilum fulgidum</name>
    <dbReference type="NCBI Taxonomy" id="201973"/>
    <lineage>
        <taxon>Bacteria</taxon>
        <taxon>Bacillati</taxon>
        <taxon>Bacillota</taxon>
        <taxon>Bacilli</taxon>
        <taxon>Bacillales</taxon>
        <taxon>Thermoactinomycetaceae</taxon>
        <taxon>Planifilum</taxon>
    </lineage>
</organism>
<proteinExistence type="inferred from homology"/>
<dbReference type="AlphaFoldDB" id="A0A1I2SD99"/>
<dbReference type="GO" id="GO:0019262">
    <property type="term" value="P:N-acetylneuraminate catabolic process"/>
    <property type="evidence" value="ECO:0007669"/>
    <property type="project" value="UniProtKB-UniRule"/>
</dbReference>
<keyword evidence="6 7" id="KW-0119">Carbohydrate metabolism</keyword>
<protein>
    <recommendedName>
        <fullName evidence="7">Putative N-acetylmannosamine-6-phosphate 2-epimerase</fullName>
        <ecNumber evidence="7">5.1.3.9</ecNumber>
    </recommendedName>
    <alternativeName>
        <fullName evidence="7">ManNAc-6-P epimerase</fullName>
    </alternativeName>
</protein>
<name>A0A1I2SD99_9BACL</name>
<evidence type="ECO:0000256" key="1">
    <source>
        <dbReference type="ARBA" id="ARBA00000056"/>
    </source>
</evidence>
<comment type="function">
    <text evidence="2 7">Converts N-acetylmannosamine-6-phosphate (ManNAc-6-P) to N-acetylglucosamine-6-phosphate (GlcNAc-6-P).</text>
</comment>
<dbReference type="PANTHER" id="PTHR36204">
    <property type="entry name" value="N-ACETYLMANNOSAMINE-6-PHOSPHATE 2-EPIMERASE-RELATED"/>
    <property type="match status" value="1"/>
</dbReference>
<comment type="pathway">
    <text evidence="3 7">Amino-sugar metabolism; N-acetylneuraminate degradation; D-fructose 6-phosphate from N-acetylneuraminate: step 3/5.</text>
</comment>
<keyword evidence="9" id="KW-1185">Reference proteome</keyword>
<dbReference type="FunFam" id="3.20.20.70:FF:000035">
    <property type="entry name" value="Putative N-acetylmannosamine-6-phosphate 2-epimerase"/>
    <property type="match status" value="1"/>
</dbReference>
<gene>
    <name evidence="7" type="primary">nanE</name>
    <name evidence="8" type="ORF">SAMN04488025_14020</name>
</gene>
<dbReference type="Gene3D" id="3.20.20.70">
    <property type="entry name" value="Aldolase class I"/>
    <property type="match status" value="1"/>
</dbReference>
<dbReference type="OrthoDB" id="9781704at2"/>
<evidence type="ECO:0000256" key="3">
    <source>
        <dbReference type="ARBA" id="ARBA00005081"/>
    </source>
</evidence>
<dbReference type="UniPathway" id="UPA00629">
    <property type="reaction ID" value="UER00682"/>
</dbReference>
<dbReference type="InterPro" id="IPR013785">
    <property type="entry name" value="Aldolase_TIM"/>
</dbReference>
<sequence>MDKETLLSRLRGKLIVSCQALEDEPLHGTAIMTAMARAAKIGGASAIRANGREDVQAIRQVTGLPVIGIVKRVYPDSEVYITPTEKEVQECLEAGADVIAMDATLRHRPKGVTLRELLRRIRENSECLAMADVSTVEEGVAAEEAGFDLVSTTLSGYTPYSRRAAGPDFELIRNLSERLSIPVIAEGRIATPQEARRAIELGAHAVVVGTAITRPHVLTRRFVEALKGECVDECHRKDK</sequence>
<dbReference type="RefSeq" id="WP_092041247.1">
    <property type="nucleotide sequence ID" value="NZ_FOOK01000040.1"/>
</dbReference>
<dbReference type="GO" id="GO:0047465">
    <property type="term" value="F:N-acylglucosamine-6-phosphate 2-epimerase activity"/>
    <property type="evidence" value="ECO:0007669"/>
    <property type="project" value="UniProtKB-EC"/>
</dbReference>
<keyword evidence="5 7" id="KW-0413">Isomerase</keyword>
<dbReference type="Pfam" id="PF04131">
    <property type="entry name" value="NanE"/>
    <property type="match status" value="1"/>
</dbReference>
<dbReference type="STRING" id="201973.SAMN04488025_14020"/>
<evidence type="ECO:0000256" key="4">
    <source>
        <dbReference type="ARBA" id="ARBA00007439"/>
    </source>
</evidence>
<dbReference type="Proteomes" id="UP000198661">
    <property type="component" value="Unassembled WGS sequence"/>
</dbReference>
<evidence type="ECO:0000256" key="6">
    <source>
        <dbReference type="ARBA" id="ARBA00023277"/>
    </source>
</evidence>
<dbReference type="InterPro" id="IPR011060">
    <property type="entry name" value="RibuloseP-bd_barrel"/>
</dbReference>
<dbReference type="GO" id="GO:0005975">
    <property type="term" value="P:carbohydrate metabolic process"/>
    <property type="evidence" value="ECO:0007669"/>
    <property type="project" value="UniProtKB-UniRule"/>
</dbReference>
<dbReference type="InterPro" id="IPR007260">
    <property type="entry name" value="NanE"/>
</dbReference>